<proteinExistence type="predicted"/>
<evidence type="ECO:0000313" key="1">
    <source>
        <dbReference type="EMBL" id="ASF00691.1"/>
    </source>
</evidence>
<name>A0A218MN90_9VIRU</name>
<reference evidence="1" key="1">
    <citation type="submission" date="2016-10" db="EMBL/GenBank/DDBJ databases">
        <authorList>
            <person name="Varghese N."/>
        </authorList>
    </citation>
    <scope>NUCLEOTIDE SEQUENCE</scope>
</reference>
<sequence length="74" mass="8613">METFVGFVLYLYTSAGTLLEFTPKDSLSDCLRIKRTIERTDPPQRGKERWVCKQGKLKLKVIDGKKYPVEVLDY</sequence>
<protein>
    <submittedName>
        <fullName evidence="1">Uncharacterized protein</fullName>
    </submittedName>
</protein>
<accession>A0A218MN90</accession>
<organism evidence="1">
    <name type="scientific">uncultured virus</name>
    <dbReference type="NCBI Taxonomy" id="340016"/>
    <lineage>
        <taxon>Viruses</taxon>
        <taxon>environmental samples</taxon>
    </lineage>
</organism>
<dbReference type="EMBL" id="KY052851">
    <property type="protein sequence ID" value="ASF00691.1"/>
    <property type="molecule type" value="Genomic_DNA"/>
</dbReference>
<reference evidence="1" key="2">
    <citation type="journal article" date="2017" name="Nat. Commun.">
        <title>Single-virus genomics reveals hidden cosmopolitan and abundant viruses.</title>
        <authorList>
            <person name="Martinez-Hernandez F."/>
            <person name="Fornas O."/>
            <person name="Lluesma Gomez M."/>
            <person name="Bolduc B."/>
            <person name="de la Cruz Pena M.J."/>
            <person name="Martinez J.M."/>
            <person name="Anton J."/>
            <person name="Gasol J.M."/>
            <person name="Rosselli R."/>
            <person name="Rodriguez-Valera F."/>
            <person name="Sullivan M.B."/>
            <person name="Acinas S.G."/>
            <person name="Martinez-Garcia M."/>
        </authorList>
    </citation>
    <scope>NUCLEOTIDE SEQUENCE</scope>
</reference>